<sequence>MDAALALLAQCYPQPGTGFEGPSWVPDLRAYPPAFRDQEEGYQASGLSPANFYVEDEGPLVATGKLCDAVSFVAESSDANAASMMELLRRLQPANIHPAPSYITDEPFLDAWARTLVLDLTAERFPTIRHEPLEALKARLLTVLESDETDGRSAESELNAVNNSVRDTWTDMRFFTAGKFMGFGPFDMQPGDVVSVLLGLSTPLIIRPAKGGAYTVVGWAYVHGLMDGEALLGPLLPTWRSKQYWTNRRFLVRYQNIETSRIQRSDPRLQPLPSDWRRVYADVTQDDSVVVAHYRNRGTGEVINYDPRMTRHALLRRGVQLDYVRLV</sequence>
<dbReference type="InterPro" id="IPR052895">
    <property type="entry name" value="HetReg/Transcr_Mod"/>
</dbReference>
<dbReference type="OMA" id="ELPREPM"/>
<name>A0A9Q8PHM0_PASFU</name>
<dbReference type="PANTHER" id="PTHR24148">
    <property type="entry name" value="ANKYRIN REPEAT DOMAIN-CONTAINING PROTEIN 39 HOMOLOG-RELATED"/>
    <property type="match status" value="1"/>
</dbReference>
<reference evidence="1" key="1">
    <citation type="submission" date="2021-12" db="EMBL/GenBank/DDBJ databases">
        <authorList>
            <person name="Zaccaron A."/>
            <person name="Stergiopoulos I."/>
        </authorList>
    </citation>
    <scope>NUCLEOTIDE SEQUENCE</scope>
    <source>
        <strain evidence="1">Race5_Kim</strain>
    </source>
</reference>
<proteinExistence type="predicted"/>
<dbReference type="EMBL" id="CP090172">
    <property type="protein sequence ID" value="UJO22565.1"/>
    <property type="molecule type" value="Genomic_DNA"/>
</dbReference>
<accession>A0A9Q8PHM0</accession>
<dbReference type="OrthoDB" id="5303367at2759"/>
<dbReference type="Proteomes" id="UP000756132">
    <property type="component" value="Chromosome 10"/>
</dbReference>
<keyword evidence="2" id="KW-1185">Reference proteome</keyword>
<reference evidence="1" key="2">
    <citation type="journal article" date="2022" name="Microb. Genom.">
        <title>A chromosome-scale genome assembly of the tomato pathogen Cladosporium fulvum reveals a compartmentalized genome architecture and the presence of a dispensable chromosome.</title>
        <authorList>
            <person name="Zaccaron A.Z."/>
            <person name="Chen L.H."/>
            <person name="Samaras A."/>
            <person name="Stergiopoulos I."/>
        </authorList>
    </citation>
    <scope>NUCLEOTIDE SEQUENCE</scope>
    <source>
        <strain evidence="1">Race5_Kim</strain>
    </source>
</reference>
<protein>
    <submittedName>
        <fullName evidence="1">Uncharacterized protein</fullName>
    </submittedName>
</protein>
<evidence type="ECO:0000313" key="1">
    <source>
        <dbReference type="EMBL" id="UJO22565.1"/>
    </source>
</evidence>
<gene>
    <name evidence="1" type="ORF">CLAFUR5_12200</name>
</gene>
<dbReference type="Pfam" id="PF26639">
    <property type="entry name" value="Het-6_barrel"/>
    <property type="match status" value="1"/>
</dbReference>
<dbReference type="GeneID" id="71992078"/>
<evidence type="ECO:0000313" key="2">
    <source>
        <dbReference type="Proteomes" id="UP000756132"/>
    </source>
</evidence>
<dbReference type="AlphaFoldDB" id="A0A9Q8PHM0"/>
<organism evidence="1 2">
    <name type="scientific">Passalora fulva</name>
    <name type="common">Tomato leaf mold</name>
    <name type="synonym">Cladosporium fulvum</name>
    <dbReference type="NCBI Taxonomy" id="5499"/>
    <lineage>
        <taxon>Eukaryota</taxon>
        <taxon>Fungi</taxon>
        <taxon>Dikarya</taxon>
        <taxon>Ascomycota</taxon>
        <taxon>Pezizomycotina</taxon>
        <taxon>Dothideomycetes</taxon>
        <taxon>Dothideomycetidae</taxon>
        <taxon>Mycosphaerellales</taxon>
        <taxon>Mycosphaerellaceae</taxon>
        <taxon>Fulvia</taxon>
    </lineage>
</organism>
<dbReference type="PANTHER" id="PTHR24148:SF64">
    <property type="entry name" value="HETEROKARYON INCOMPATIBILITY DOMAIN-CONTAINING PROTEIN"/>
    <property type="match status" value="1"/>
</dbReference>
<dbReference type="RefSeq" id="XP_047766931.1">
    <property type="nucleotide sequence ID" value="XM_047911348.1"/>
</dbReference>
<dbReference type="KEGG" id="ffu:CLAFUR5_12200"/>